<dbReference type="GO" id="GO:0005524">
    <property type="term" value="F:ATP binding"/>
    <property type="evidence" value="ECO:0007669"/>
    <property type="project" value="UniProtKB-UniRule"/>
</dbReference>
<dbReference type="InterPro" id="IPR050940">
    <property type="entry name" value="Actin_reg-Ser/Thr_kinase"/>
</dbReference>
<dbReference type="GO" id="GO:0004674">
    <property type="term" value="F:protein serine/threonine kinase activity"/>
    <property type="evidence" value="ECO:0007669"/>
    <property type="project" value="UniProtKB-KW"/>
</dbReference>
<dbReference type="PROSITE" id="PS00107">
    <property type="entry name" value="PROTEIN_KINASE_ATP"/>
    <property type="match status" value="1"/>
</dbReference>
<feature type="domain" description="Protein kinase" evidence="8">
    <location>
        <begin position="61"/>
        <end position="188"/>
    </location>
</feature>
<dbReference type="InterPro" id="IPR011009">
    <property type="entry name" value="Kinase-like_dom_sf"/>
</dbReference>
<evidence type="ECO:0000256" key="5">
    <source>
        <dbReference type="ARBA" id="ARBA00022840"/>
    </source>
</evidence>
<dbReference type="GO" id="GO:0005737">
    <property type="term" value="C:cytoplasm"/>
    <property type="evidence" value="ECO:0007669"/>
    <property type="project" value="TreeGrafter"/>
</dbReference>
<feature type="region of interest" description="Disordered" evidence="7">
    <location>
        <begin position="165"/>
        <end position="188"/>
    </location>
</feature>
<accession>A0AAW0Q6E1</accession>
<evidence type="ECO:0000313" key="9">
    <source>
        <dbReference type="EMBL" id="KAK7944283.1"/>
    </source>
</evidence>
<dbReference type="PANTHER" id="PTHR46485">
    <property type="entry name" value="LIM DOMAIN KINASE 1"/>
    <property type="match status" value="1"/>
</dbReference>
<evidence type="ECO:0000256" key="7">
    <source>
        <dbReference type="SAM" id="MobiDB-lite"/>
    </source>
</evidence>
<evidence type="ECO:0000256" key="3">
    <source>
        <dbReference type="ARBA" id="ARBA00022741"/>
    </source>
</evidence>
<keyword evidence="2" id="KW-0808">Transferase</keyword>
<evidence type="ECO:0000256" key="2">
    <source>
        <dbReference type="ARBA" id="ARBA00022679"/>
    </source>
</evidence>
<gene>
    <name evidence="9" type="ORF">WMY93_000011</name>
</gene>
<keyword evidence="5 6" id="KW-0067">ATP-binding</keyword>
<dbReference type="Proteomes" id="UP001460270">
    <property type="component" value="Unassembled WGS sequence"/>
</dbReference>
<dbReference type="FunFam" id="3.30.200.20:FF:000134">
    <property type="entry name" value="Dual specificity testis-specific protein kinase 2"/>
    <property type="match status" value="1"/>
</dbReference>
<organism evidence="9 10">
    <name type="scientific">Mugilogobius chulae</name>
    <name type="common">yellowstripe goby</name>
    <dbReference type="NCBI Taxonomy" id="88201"/>
    <lineage>
        <taxon>Eukaryota</taxon>
        <taxon>Metazoa</taxon>
        <taxon>Chordata</taxon>
        <taxon>Craniata</taxon>
        <taxon>Vertebrata</taxon>
        <taxon>Euteleostomi</taxon>
        <taxon>Actinopterygii</taxon>
        <taxon>Neopterygii</taxon>
        <taxon>Teleostei</taxon>
        <taxon>Neoteleostei</taxon>
        <taxon>Acanthomorphata</taxon>
        <taxon>Gobiaria</taxon>
        <taxon>Gobiiformes</taxon>
        <taxon>Gobioidei</taxon>
        <taxon>Gobiidae</taxon>
        <taxon>Gobionellinae</taxon>
        <taxon>Mugilogobius</taxon>
    </lineage>
</organism>
<keyword evidence="10" id="KW-1185">Reference proteome</keyword>
<feature type="binding site" evidence="6">
    <location>
        <position position="90"/>
    </location>
    <ligand>
        <name>ATP</name>
        <dbReference type="ChEBI" id="CHEBI:30616"/>
    </ligand>
</feature>
<dbReference type="GO" id="GO:0030036">
    <property type="term" value="P:actin cytoskeleton organization"/>
    <property type="evidence" value="ECO:0007669"/>
    <property type="project" value="TreeGrafter"/>
</dbReference>
<reference evidence="10" key="1">
    <citation type="submission" date="2024-04" db="EMBL/GenBank/DDBJ databases">
        <title>Salinicola lusitanus LLJ914,a marine bacterium isolated from the Okinawa Trough.</title>
        <authorList>
            <person name="Li J."/>
        </authorList>
    </citation>
    <scope>NUCLEOTIDE SEQUENCE [LARGE SCALE GENOMIC DNA]</scope>
</reference>
<dbReference type="AlphaFoldDB" id="A0AAW0Q6E1"/>
<evidence type="ECO:0000256" key="4">
    <source>
        <dbReference type="ARBA" id="ARBA00022777"/>
    </source>
</evidence>
<dbReference type="PANTHER" id="PTHR46485:SF6">
    <property type="entry name" value="DUAL SPECIFICITY TESTIS-SPECIFIC PROTEIN KINASE 2"/>
    <property type="match status" value="1"/>
</dbReference>
<dbReference type="Gene3D" id="3.30.200.20">
    <property type="entry name" value="Phosphorylase Kinase, domain 1"/>
    <property type="match status" value="1"/>
</dbReference>
<feature type="region of interest" description="Disordered" evidence="7">
    <location>
        <begin position="1"/>
        <end position="38"/>
    </location>
</feature>
<dbReference type="SUPFAM" id="SSF56112">
    <property type="entry name" value="Protein kinase-like (PK-like)"/>
    <property type="match status" value="1"/>
</dbReference>
<evidence type="ECO:0000259" key="8">
    <source>
        <dbReference type="PROSITE" id="PS50011"/>
    </source>
</evidence>
<name>A0AAW0Q6E1_9GOBI</name>
<protein>
    <recommendedName>
        <fullName evidence="8">Protein kinase domain-containing protein</fullName>
    </recommendedName>
</protein>
<comment type="caution">
    <text evidence="9">The sequence shown here is derived from an EMBL/GenBank/DDBJ whole genome shotgun (WGS) entry which is preliminary data.</text>
</comment>
<proteinExistence type="predicted"/>
<keyword evidence="1" id="KW-0723">Serine/threonine-protein kinase</keyword>
<dbReference type="EMBL" id="JBBPFD010000001">
    <property type="protein sequence ID" value="KAK7944283.1"/>
    <property type="molecule type" value="Genomic_DNA"/>
</dbReference>
<feature type="compositionally biased region" description="Basic residues" evidence="7">
    <location>
        <begin position="165"/>
        <end position="174"/>
    </location>
</feature>
<keyword evidence="4" id="KW-0418">Kinase</keyword>
<dbReference type="InterPro" id="IPR017441">
    <property type="entry name" value="Protein_kinase_ATP_BS"/>
</dbReference>
<dbReference type="Pfam" id="PF00069">
    <property type="entry name" value="Pkinase"/>
    <property type="match status" value="1"/>
</dbReference>
<sequence length="188" mass="21094">MDRNKRNSIAAFPTRPEADDGEALAGPGPGDLSSAPQTGRVWPSSYRALISAFSCLTRLDDFSSEWIGSGFFSEVYKVRHRASDQVMALKMNKLSSNRANMLREVQLMNRLSHPCILRFMGVCVHEGQLHALTESRAASLRHRRLVSDLWTRALEARKFSRAHLGHQRLMRRPQRPPQVGASTSPDLA</sequence>
<dbReference type="InterPro" id="IPR000719">
    <property type="entry name" value="Prot_kinase_dom"/>
</dbReference>
<evidence type="ECO:0000256" key="6">
    <source>
        <dbReference type="PROSITE-ProRule" id="PRU10141"/>
    </source>
</evidence>
<evidence type="ECO:0000313" key="10">
    <source>
        <dbReference type="Proteomes" id="UP001460270"/>
    </source>
</evidence>
<keyword evidence="3 6" id="KW-0547">Nucleotide-binding</keyword>
<dbReference type="GO" id="GO:0005634">
    <property type="term" value="C:nucleus"/>
    <property type="evidence" value="ECO:0007669"/>
    <property type="project" value="TreeGrafter"/>
</dbReference>
<dbReference type="PROSITE" id="PS50011">
    <property type="entry name" value="PROTEIN_KINASE_DOM"/>
    <property type="match status" value="1"/>
</dbReference>
<evidence type="ECO:0000256" key="1">
    <source>
        <dbReference type="ARBA" id="ARBA00022527"/>
    </source>
</evidence>